<keyword evidence="9 12" id="KW-0326">Glycosidase</keyword>
<dbReference type="InterPro" id="IPR011583">
    <property type="entry name" value="Chitinase_II/V-like_cat"/>
</dbReference>
<dbReference type="Gene3D" id="3.10.50.10">
    <property type="match status" value="1"/>
</dbReference>
<evidence type="ECO:0000256" key="3">
    <source>
        <dbReference type="ARBA" id="ARBA00012729"/>
    </source>
</evidence>
<dbReference type="PROSITE" id="PS51910">
    <property type="entry name" value="GH18_2"/>
    <property type="match status" value="1"/>
</dbReference>
<organism evidence="17 18">
    <name type="scientific">Polychaeton citri CBS 116435</name>
    <dbReference type="NCBI Taxonomy" id="1314669"/>
    <lineage>
        <taxon>Eukaryota</taxon>
        <taxon>Fungi</taxon>
        <taxon>Dikarya</taxon>
        <taxon>Ascomycota</taxon>
        <taxon>Pezizomycotina</taxon>
        <taxon>Dothideomycetes</taxon>
        <taxon>Dothideomycetidae</taxon>
        <taxon>Capnodiales</taxon>
        <taxon>Capnodiaceae</taxon>
        <taxon>Polychaeton</taxon>
    </lineage>
</organism>
<feature type="domain" description="Chitin-binding type-1" evidence="15">
    <location>
        <begin position="103"/>
        <end position="146"/>
    </location>
</feature>
<feature type="domain" description="Chitin-binding type-1" evidence="15">
    <location>
        <begin position="64"/>
        <end position="102"/>
    </location>
</feature>
<keyword evidence="10" id="KW-0624">Polysaccharide degradation</keyword>
<keyword evidence="14" id="KW-0472">Membrane</keyword>
<evidence type="ECO:0000313" key="18">
    <source>
        <dbReference type="Proteomes" id="UP000799441"/>
    </source>
</evidence>
<dbReference type="PROSITE" id="PS01095">
    <property type="entry name" value="GH18_1"/>
    <property type="match status" value="1"/>
</dbReference>
<dbReference type="InterPro" id="IPR001579">
    <property type="entry name" value="Glyco_hydro_18_chit_AS"/>
</dbReference>
<evidence type="ECO:0000256" key="2">
    <source>
        <dbReference type="ARBA" id="ARBA00008682"/>
    </source>
</evidence>
<dbReference type="PROSITE" id="PS50941">
    <property type="entry name" value="CHIT_BIND_I_2"/>
    <property type="match status" value="2"/>
</dbReference>
<keyword evidence="8" id="KW-0119">Carbohydrate metabolism</keyword>
<dbReference type="SMART" id="SM00270">
    <property type="entry name" value="ChtBD1"/>
    <property type="match status" value="2"/>
</dbReference>
<dbReference type="PROSITE" id="PS00026">
    <property type="entry name" value="CHIT_BIND_I_1"/>
    <property type="match status" value="1"/>
</dbReference>
<evidence type="ECO:0000256" key="7">
    <source>
        <dbReference type="ARBA" id="ARBA00023026"/>
    </source>
</evidence>
<keyword evidence="7" id="KW-0843">Virulence</keyword>
<dbReference type="EC" id="3.2.1.14" evidence="3"/>
<evidence type="ECO:0000256" key="11">
    <source>
        <dbReference type="PROSITE-ProRule" id="PRU00261"/>
    </source>
</evidence>
<dbReference type="CDD" id="cd00035">
    <property type="entry name" value="ChtBD1"/>
    <property type="match status" value="1"/>
</dbReference>
<dbReference type="InterPro" id="IPR018371">
    <property type="entry name" value="Chitin-binding_1_CS"/>
</dbReference>
<evidence type="ECO:0000259" key="16">
    <source>
        <dbReference type="PROSITE" id="PS51910"/>
    </source>
</evidence>
<evidence type="ECO:0000256" key="12">
    <source>
        <dbReference type="RuleBase" id="RU000489"/>
    </source>
</evidence>
<dbReference type="GO" id="GO:0000272">
    <property type="term" value="P:polysaccharide catabolic process"/>
    <property type="evidence" value="ECO:0007669"/>
    <property type="project" value="UniProtKB-KW"/>
</dbReference>
<feature type="compositionally biased region" description="Basic residues" evidence="13">
    <location>
        <begin position="1340"/>
        <end position="1351"/>
    </location>
</feature>
<comment type="caution">
    <text evidence="11">Lacks conserved residue(s) required for the propagation of feature annotation.</text>
</comment>
<dbReference type="Gene3D" id="3.20.20.80">
    <property type="entry name" value="Glycosidases"/>
    <property type="match status" value="1"/>
</dbReference>
<evidence type="ECO:0000256" key="6">
    <source>
        <dbReference type="ARBA" id="ARBA00023024"/>
    </source>
</evidence>
<dbReference type="InterPro" id="IPR053214">
    <property type="entry name" value="LysM12-like"/>
</dbReference>
<dbReference type="InterPro" id="IPR017853">
    <property type="entry name" value="GH"/>
</dbReference>
<dbReference type="GO" id="GO:0008061">
    <property type="term" value="F:chitin binding"/>
    <property type="evidence" value="ECO:0007669"/>
    <property type="project" value="UniProtKB-UniRule"/>
</dbReference>
<feature type="disulfide bond" evidence="11">
    <location>
        <begin position="78"/>
        <end position="92"/>
    </location>
</feature>
<feature type="disulfide bond" evidence="11">
    <location>
        <begin position="122"/>
        <end position="136"/>
    </location>
</feature>
<dbReference type="OrthoDB" id="73875at2759"/>
<feature type="transmembrane region" description="Helical" evidence="14">
    <location>
        <begin position="7"/>
        <end position="27"/>
    </location>
</feature>
<evidence type="ECO:0000259" key="15">
    <source>
        <dbReference type="PROSITE" id="PS50941"/>
    </source>
</evidence>
<keyword evidence="11" id="KW-1015">Disulfide bond</keyword>
<evidence type="ECO:0000256" key="8">
    <source>
        <dbReference type="ARBA" id="ARBA00023277"/>
    </source>
</evidence>
<dbReference type="SUPFAM" id="SSF57016">
    <property type="entry name" value="Plant lectins/antimicrobial peptides"/>
    <property type="match status" value="2"/>
</dbReference>
<proteinExistence type="inferred from homology"/>
<dbReference type="Pfam" id="PF00704">
    <property type="entry name" value="Glyco_hydro_18"/>
    <property type="match status" value="1"/>
</dbReference>
<comment type="similarity">
    <text evidence="2">Belongs to the glycosyl hydrolase 18 family. Chitinase class V subfamily.</text>
</comment>
<keyword evidence="14" id="KW-0812">Transmembrane</keyword>
<feature type="region of interest" description="Disordered" evidence="13">
    <location>
        <begin position="1252"/>
        <end position="1272"/>
    </location>
</feature>
<evidence type="ECO:0000256" key="9">
    <source>
        <dbReference type="ARBA" id="ARBA00023295"/>
    </source>
</evidence>
<feature type="disulfide bond" evidence="11">
    <location>
        <begin position="140"/>
        <end position="144"/>
    </location>
</feature>
<keyword evidence="5 12" id="KW-0378">Hydrolase</keyword>
<feature type="region of interest" description="Disordered" evidence="13">
    <location>
        <begin position="1327"/>
        <end position="1351"/>
    </location>
</feature>
<reference evidence="17" key="1">
    <citation type="journal article" date="2020" name="Stud. Mycol.">
        <title>101 Dothideomycetes genomes: a test case for predicting lifestyles and emergence of pathogens.</title>
        <authorList>
            <person name="Haridas S."/>
            <person name="Albert R."/>
            <person name="Binder M."/>
            <person name="Bloem J."/>
            <person name="Labutti K."/>
            <person name="Salamov A."/>
            <person name="Andreopoulos B."/>
            <person name="Baker S."/>
            <person name="Barry K."/>
            <person name="Bills G."/>
            <person name="Bluhm B."/>
            <person name="Cannon C."/>
            <person name="Castanera R."/>
            <person name="Culley D."/>
            <person name="Daum C."/>
            <person name="Ezra D."/>
            <person name="Gonzalez J."/>
            <person name="Henrissat B."/>
            <person name="Kuo A."/>
            <person name="Liang C."/>
            <person name="Lipzen A."/>
            <person name="Lutzoni F."/>
            <person name="Magnuson J."/>
            <person name="Mondo S."/>
            <person name="Nolan M."/>
            <person name="Ohm R."/>
            <person name="Pangilinan J."/>
            <person name="Park H.-J."/>
            <person name="Ramirez L."/>
            <person name="Alfaro M."/>
            <person name="Sun H."/>
            <person name="Tritt A."/>
            <person name="Yoshinaga Y."/>
            <person name="Zwiers L.-H."/>
            <person name="Turgeon B."/>
            <person name="Goodwin S."/>
            <person name="Spatafora J."/>
            <person name="Crous P."/>
            <person name="Grigoriev I."/>
        </authorList>
    </citation>
    <scope>NUCLEOTIDE SEQUENCE</scope>
    <source>
        <strain evidence="17">CBS 116435</strain>
    </source>
</reference>
<feature type="disulfide bond" evidence="11">
    <location>
        <begin position="117"/>
        <end position="129"/>
    </location>
</feature>
<dbReference type="EMBL" id="MU003774">
    <property type="protein sequence ID" value="KAF2723824.1"/>
    <property type="molecule type" value="Genomic_DNA"/>
</dbReference>
<dbReference type="PANTHER" id="PTHR47700">
    <property type="entry name" value="V CHITINASE, PUTATIVE (AFU_ORTHOLOGUE AFUA_6G13720)-RELATED"/>
    <property type="match status" value="1"/>
</dbReference>
<dbReference type="InterPro" id="IPR001223">
    <property type="entry name" value="Glyco_hydro18_cat"/>
</dbReference>
<dbReference type="SMART" id="SM00636">
    <property type="entry name" value="Glyco_18"/>
    <property type="match status" value="1"/>
</dbReference>
<dbReference type="Pfam" id="PF00187">
    <property type="entry name" value="Chitin_bind_1"/>
    <property type="match status" value="1"/>
</dbReference>
<feature type="disulfide bond" evidence="11">
    <location>
        <begin position="96"/>
        <end position="100"/>
    </location>
</feature>
<evidence type="ECO:0000256" key="5">
    <source>
        <dbReference type="ARBA" id="ARBA00022801"/>
    </source>
</evidence>
<dbReference type="InterPro" id="IPR001002">
    <property type="entry name" value="Chitin-bd_1"/>
</dbReference>
<evidence type="ECO:0000313" key="17">
    <source>
        <dbReference type="EMBL" id="KAF2723824.1"/>
    </source>
</evidence>
<evidence type="ECO:0000256" key="4">
    <source>
        <dbReference type="ARBA" id="ARBA00022669"/>
    </source>
</evidence>
<dbReference type="SUPFAM" id="SSF51445">
    <property type="entry name" value="(Trans)glycosidases"/>
    <property type="match status" value="1"/>
</dbReference>
<dbReference type="GO" id="GO:0008843">
    <property type="term" value="F:endochitinase activity"/>
    <property type="evidence" value="ECO:0007669"/>
    <property type="project" value="UniProtKB-EC"/>
</dbReference>
<keyword evidence="4 11" id="KW-0147">Chitin-binding</keyword>
<accession>A0A9P4URE0</accession>
<feature type="domain" description="GH18" evidence="16">
    <location>
        <begin position="160"/>
        <end position="527"/>
    </location>
</feature>
<evidence type="ECO:0000256" key="13">
    <source>
        <dbReference type="SAM" id="MobiDB-lite"/>
    </source>
</evidence>
<comment type="caution">
    <text evidence="17">The sequence shown here is derived from an EMBL/GenBank/DDBJ whole genome shotgun (WGS) entry which is preliminary data.</text>
</comment>
<dbReference type="GO" id="GO:0006032">
    <property type="term" value="P:chitin catabolic process"/>
    <property type="evidence" value="ECO:0007669"/>
    <property type="project" value="UniProtKB-KW"/>
</dbReference>
<dbReference type="SUPFAM" id="SSF54556">
    <property type="entry name" value="Chitinase insertion domain"/>
    <property type="match status" value="1"/>
</dbReference>
<dbReference type="Gene3D" id="3.30.60.10">
    <property type="entry name" value="Endochitinase-like"/>
    <property type="match status" value="2"/>
</dbReference>
<comment type="catalytic activity">
    <reaction evidence="1">
        <text>Random endo-hydrolysis of N-acetyl-beta-D-glucosaminide (1-&gt;4)-beta-linkages in chitin and chitodextrins.</text>
        <dbReference type="EC" id="3.2.1.14"/>
    </reaction>
</comment>
<keyword evidence="18" id="KW-1185">Reference proteome</keyword>
<dbReference type="Proteomes" id="UP000799441">
    <property type="component" value="Unassembled WGS sequence"/>
</dbReference>
<dbReference type="PANTHER" id="PTHR47700:SF2">
    <property type="entry name" value="CHITINASE"/>
    <property type="match status" value="1"/>
</dbReference>
<keyword evidence="14" id="KW-1133">Transmembrane helix</keyword>
<evidence type="ECO:0000256" key="14">
    <source>
        <dbReference type="SAM" id="Phobius"/>
    </source>
</evidence>
<gene>
    <name evidence="17" type="ORF">K431DRAFT_292128</name>
</gene>
<name>A0A9P4URE0_9PEZI</name>
<evidence type="ECO:0000256" key="10">
    <source>
        <dbReference type="ARBA" id="ARBA00023326"/>
    </source>
</evidence>
<evidence type="ECO:0000256" key="1">
    <source>
        <dbReference type="ARBA" id="ARBA00000822"/>
    </source>
</evidence>
<sequence>MELRSALGWRFAAIVTISLSFLLFALFRTQTPSHSLVSRDDYGTFSDAYDLSSNASLIPRDDGDYSCSKENPCSNGACCGKGGYCGYGPTYCGDGCQSNCDAVAECGEYAVPAGKTCPLNVCCSQFGFCGTTTDFCDDKCQSNCGQPSVPAGGSPRPVRERVIMYYESWSARRKCQAFQPSNIPLSGITHVNFAFAYIDPNSFEVTTMDGETPESLFQQTTGLKSMKSGLGETLDVFISIGGWTFSDNDTATQPVFGNIASSSGNRQKFADNLVKFMTRYGFDGVDLDWEYPGAPDRGGQKGDTANYIELIRTLRTTFDRSPRGGYGLTFTIPSSYWYLRWFDVPNLIKAGADWVNLMSYDLHGVWDRNNPIGNIVQGHTNLTEIKQSVDLLWRNDVPPGKVVLGTGFYGRSFTLSDSSCGAPGCEFKGAANAGECTGAGGILGFFEIQDILKNGKGIQKIHDAEAAVNYFTYDDNQWVSYDDATTFEQKVNWADSVGLGGLMAWSIDMDDDQFTALSGLIGKPAGEGINKTLAEQELQTASWSSDNGQDCYSTDCGSTCPPDWAIMTSYKSNCGSKGYKKFCCPRDRMPRDCTWRGGESGGAGRACHGQCHVDGYGSRHCATGQQAFCCTADRYKDLVSGCQLGDCGGSCDKFPGTFEVAKQYDFGSCWNHATHGYKRPMCCKENLACHWVGKGSCDDNLCDGKNEIELALSGYGDSSTLCGVAGRKKSLCCNAPDDVDPFTPVPLEYIFPEVPPATDPSRWDLQILGGGVASAGGGVGPTNPTQDPNDGPFGFVLISGPKDVVSSFSKRDDSHIEVVECPAKNSTRRQTTRIFCSNDSESSNCDDVLEGGLEGTVVRMPDNCGAGSYIVAHALRRSENQTLPSHLAKRMPVSKEVMDLEFSYDFGLMKRADDKVYLRIDYSNMPGYWDTIVNSPGEKRKRSLHPRELSQRDLLDKRFFSSDSASWGRLLNQVDDGISFYSDFSFPATEVIVNEKLGNCGEDAYLEVNSDGNCKAQAKFGFTMVGTLQPYSIDEAYGFVDFMYDLDATVEVSGHIGVDTAYEVKGAHISPKTVASFSHPGIVSFRPSFDIDIGIRANNISFSGDFKTHFRSSTDSGINGGYVRQTFPFSAGGTRGAVKSYSVDKSFEGNMRTDDGELRLSMIPNFDMEITLDHSLSGLSERSADDIDEKDTTQIEKRDSVIGASAHSFAYIANFNAPIDILQNIGGIELQVESMLNSLTSVGDSSLGQWKGDETSGRAIGSQPGSVRLHKQAPNENGNAPAFHNKITPYTLFKASILSCPGKNKDGSPSCTADICADGVLDCTEDGDVASNKRGDGAPNRRRSAHLHRHRRHVLHKPIAAIEQGVPLSVGGEDDEDLKGAEVLQTPNNATSIQKLFGRDPYRNTGGTRTFTTNCWNADTSRTNDVTYTSLPYPAISDWTTDEERYDNCYDADNPVECTDGTVSGHIIPNLRYYVTEHIIELQTFNIFFRAVAKNQLADPSQAGPGRINCDFIKKLFTDMLPSNTPVNPGSQTNSQRPMVRIMQAHGWQENWEPFVFLERGINAIKARLWKYNDPVERTERQVMNNDPTTYADGLVTIRSIINVFSYLTFPQVKNNLDGICNSIRDELKLANDAWVSDGNGQTGIVDYWDAWIRSHLTRLTRDGRAFAALCISEMRNYWQRQPSSQLQAEVLQSLDSLESQLNLIRVDLSGLA</sequence>
<dbReference type="InterPro" id="IPR036861">
    <property type="entry name" value="Endochitinase-like_sf"/>
</dbReference>
<protein>
    <recommendedName>
        <fullName evidence="3">chitinase</fullName>
        <ecNumber evidence="3">3.2.1.14</ecNumber>
    </recommendedName>
</protein>
<keyword evidence="6" id="KW-0146">Chitin degradation</keyword>
<dbReference type="InterPro" id="IPR029070">
    <property type="entry name" value="Chitinase_insertion_sf"/>
</dbReference>
<feature type="disulfide bond" evidence="11">
    <location>
        <begin position="73"/>
        <end position="85"/>
    </location>
</feature>